<dbReference type="EMBL" id="AP015030">
    <property type="protein sequence ID" value="BAW26711.1"/>
    <property type="molecule type" value="Genomic_DNA"/>
</dbReference>
<evidence type="ECO:0000313" key="3">
    <source>
        <dbReference type="Proteomes" id="UP000218731"/>
    </source>
</evidence>
<keyword evidence="1" id="KW-0812">Transmembrane</keyword>
<feature type="transmembrane region" description="Helical" evidence="1">
    <location>
        <begin position="12"/>
        <end position="37"/>
    </location>
</feature>
<proteinExistence type="predicted"/>
<protein>
    <submittedName>
        <fullName evidence="2">Uncharacterized protein</fullName>
    </submittedName>
</protein>
<gene>
    <name evidence="2" type="ORF">KF715C_pA2060</name>
</gene>
<evidence type="ECO:0000256" key="1">
    <source>
        <dbReference type="SAM" id="Phobius"/>
    </source>
</evidence>
<name>A0A1L7NML2_PSEPU</name>
<reference evidence="2 3" key="1">
    <citation type="submission" date="2015-11" db="EMBL/GenBank/DDBJ databases">
        <title>Complete genome sequencing of a biphenyl-degrading bacterium, Pseudomonas putida KF715 (=NBRC110667).</title>
        <authorList>
            <person name="Suenaga H."/>
            <person name="Fujihara N."/>
            <person name="Watanabe T."/>
            <person name="Hirose J."/>
            <person name="Kimura N."/>
            <person name="Yamazoe A."/>
            <person name="Hosoyama A."/>
            <person name="Shimodaira J."/>
            <person name="Furukawa K."/>
        </authorList>
    </citation>
    <scope>NUCLEOTIDE SEQUENCE [LARGE SCALE GENOMIC DNA]</scope>
    <source>
        <strain evidence="2 3">KF715</strain>
        <plasmid evidence="3">Plasmid pkf715a dna</plasmid>
    </source>
</reference>
<geneLocation type="plasmid" evidence="3">
    <name>pkf715a dna</name>
</geneLocation>
<keyword evidence="1" id="KW-1133">Transmembrane helix</keyword>
<keyword evidence="2" id="KW-0614">Plasmid</keyword>
<dbReference type="RefSeq" id="WP_096427050.1">
    <property type="nucleotide sequence ID" value="NZ_AP015030.1"/>
</dbReference>
<dbReference type="AlphaFoldDB" id="A0A1L7NML2"/>
<dbReference type="Proteomes" id="UP000218731">
    <property type="component" value="Plasmid pKF715A"/>
</dbReference>
<evidence type="ECO:0000313" key="2">
    <source>
        <dbReference type="EMBL" id="BAW26711.1"/>
    </source>
</evidence>
<sequence>MIYKTTNVRLLRWLRIILQSVLITIVSLALLNLVAFAKVPRTEKSVASWYSQRFPETPFIHSIVDKAWWVILVWVTPVGSDYIGFDMKASMLIHELEKKAGNTNLKGE</sequence>
<accession>A0A1L7NML2</accession>
<keyword evidence="1" id="KW-0472">Membrane</keyword>
<organism evidence="2 3">
    <name type="scientific">Pseudomonas putida</name>
    <name type="common">Arthrobacter siderocapsulatus</name>
    <dbReference type="NCBI Taxonomy" id="303"/>
    <lineage>
        <taxon>Bacteria</taxon>
        <taxon>Pseudomonadati</taxon>
        <taxon>Pseudomonadota</taxon>
        <taxon>Gammaproteobacteria</taxon>
        <taxon>Pseudomonadales</taxon>
        <taxon>Pseudomonadaceae</taxon>
        <taxon>Pseudomonas</taxon>
    </lineage>
</organism>